<organism evidence="2 3">
    <name type="scientific">Aquatica leii</name>
    <dbReference type="NCBI Taxonomy" id="1421715"/>
    <lineage>
        <taxon>Eukaryota</taxon>
        <taxon>Metazoa</taxon>
        <taxon>Ecdysozoa</taxon>
        <taxon>Arthropoda</taxon>
        <taxon>Hexapoda</taxon>
        <taxon>Insecta</taxon>
        <taxon>Pterygota</taxon>
        <taxon>Neoptera</taxon>
        <taxon>Endopterygota</taxon>
        <taxon>Coleoptera</taxon>
        <taxon>Polyphaga</taxon>
        <taxon>Elateriformia</taxon>
        <taxon>Elateroidea</taxon>
        <taxon>Lampyridae</taxon>
        <taxon>Luciolinae</taxon>
        <taxon>Aquatica</taxon>
    </lineage>
</organism>
<evidence type="ECO:0000313" key="2">
    <source>
        <dbReference type="EMBL" id="KAK4873708.1"/>
    </source>
</evidence>
<accession>A0AAN7QCU4</accession>
<dbReference type="EMBL" id="JARPUR010000006">
    <property type="protein sequence ID" value="KAK4873708.1"/>
    <property type="molecule type" value="Genomic_DNA"/>
</dbReference>
<comment type="caution">
    <text evidence="2">The sequence shown here is derived from an EMBL/GenBank/DDBJ whole genome shotgun (WGS) entry which is preliminary data.</text>
</comment>
<proteinExistence type="predicted"/>
<keyword evidence="1" id="KW-0732">Signal</keyword>
<keyword evidence="3" id="KW-1185">Reference proteome</keyword>
<gene>
    <name evidence="2" type="ORF">RN001_013068</name>
</gene>
<evidence type="ECO:0000256" key="1">
    <source>
        <dbReference type="SAM" id="SignalP"/>
    </source>
</evidence>
<protein>
    <submittedName>
        <fullName evidence="2">Uncharacterized protein</fullName>
    </submittedName>
</protein>
<dbReference type="Proteomes" id="UP001353858">
    <property type="component" value="Unassembled WGS sequence"/>
</dbReference>
<dbReference type="PANTHER" id="PTHR31649:SF10">
    <property type="entry name" value="IP19903P-RELATED"/>
    <property type="match status" value="1"/>
</dbReference>
<feature type="chain" id="PRO_5042982870" evidence="1">
    <location>
        <begin position="22"/>
        <end position="191"/>
    </location>
</feature>
<dbReference type="PANTHER" id="PTHR31649">
    <property type="entry name" value="AGAP009604-PA"/>
    <property type="match status" value="1"/>
</dbReference>
<feature type="signal peptide" evidence="1">
    <location>
        <begin position="1"/>
        <end position="21"/>
    </location>
</feature>
<evidence type="ECO:0000313" key="3">
    <source>
        <dbReference type="Proteomes" id="UP001353858"/>
    </source>
</evidence>
<dbReference type="AlphaFoldDB" id="A0AAN7QCU4"/>
<name>A0AAN7QCU4_9COLE</name>
<reference evidence="3" key="1">
    <citation type="submission" date="2023-01" db="EMBL/GenBank/DDBJ databases">
        <title>Key to firefly adult light organ development and bioluminescence: homeobox transcription factors regulate luciferase expression and transportation to peroxisome.</title>
        <authorList>
            <person name="Fu X."/>
        </authorList>
    </citation>
    <scope>NUCLEOTIDE SEQUENCE [LARGE SCALE GENOMIC DNA]</scope>
</reference>
<sequence>MKLYSVVSVIIFWCGLENTYSIKPVPQSVEDNYWRDFNGLVPSDAVVGGTDDNGVSTYIGQFSIPAAYGQQKSKIHLLPATIKKGSVNTYAPYYGRVVYSNQTNVKILCGSYTSRYKWYSMTSTFPTNCRFVVTGEEDQSLMYTGKATVGKEVITGKIFSDSLNHQPGLIIPLSNGQVSILDNYEVLTYCY</sequence>